<evidence type="ECO:0000256" key="4">
    <source>
        <dbReference type="ARBA" id="ARBA00022729"/>
    </source>
</evidence>
<proteinExistence type="inferred from homology"/>
<comment type="similarity">
    <text evidence="2">Belongs to the sulfatase family.</text>
</comment>
<dbReference type="Proteomes" id="UP000549394">
    <property type="component" value="Unassembled WGS sequence"/>
</dbReference>
<sequence length="502" mass="58504">MIIIDDLRPALGAFNTSYMNTPNIDQLASQSTLYNRTYAQQALCGPSRTSFLTGRRPDSIKLYDVHSYWRRAAGNFTTLPQYFKEKGYHTLSIGKIFHPGIVSNHSDDCPYSWSEKPYHPPTLKYRMSKVCPTKWGKRMNIVCPVDVESQPGKSLPDIEIADYSVRFLNNYKKEKPFFMAVGFHKPHIPLKFPKEYLDLYPFYRIPKLKDATKPEKLPLPAWNPWNDLRLRDDIQQLNLTFPFEEIPLNYRQKIRQSYFASTSYMDSQVGRVLSALTENGFAENTVILFMSDHGWSLGEHGEWSKFSNFEVSTRVPLLLHLPSEGSFKFNFVDALKTPNRLTYTPKRVSNELVELVDVFPTLVDVVGLEPLRRCREGHFEKVCTEGLSLLKRQTMNKIAAFSQYPRPSIYPRFDSDQPKLRYIRIMGYSVRTAKYRYTEWVGFNPLSFKVDWTRVYGRELYIHSNNDDSEDCNKAYDEESELIMLQLSNLLKCGYRCSIRPY</sequence>
<keyword evidence="6" id="KW-0106">Calcium</keyword>
<dbReference type="Pfam" id="PF00884">
    <property type="entry name" value="Sulfatase"/>
    <property type="match status" value="1"/>
</dbReference>
<dbReference type="PANTHER" id="PTHR45953">
    <property type="entry name" value="IDURONATE 2-SULFATASE"/>
    <property type="match status" value="1"/>
</dbReference>
<dbReference type="EMBL" id="CAJFCJ010000022">
    <property type="protein sequence ID" value="CAD5124726.1"/>
    <property type="molecule type" value="Genomic_DNA"/>
</dbReference>
<accession>A0A7I8W9C7</accession>
<evidence type="ECO:0000256" key="1">
    <source>
        <dbReference type="ARBA" id="ARBA00001913"/>
    </source>
</evidence>
<dbReference type="InterPro" id="IPR024607">
    <property type="entry name" value="Sulfatase_CS"/>
</dbReference>
<organism evidence="8 9">
    <name type="scientific">Dimorphilus gyrociliatus</name>
    <dbReference type="NCBI Taxonomy" id="2664684"/>
    <lineage>
        <taxon>Eukaryota</taxon>
        <taxon>Metazoa</taxon>
        <taxon>Spiralia</taxon>
        <taxon>Lophotrochozoa</taxon>
        <taxon>Annelida</taxon>
        <taxon>Polychaeta</taxon>
        <taxon>Polychaeta incertae sedis</taxon>
        <taxon>Dinophilidae</taxon>
        <taxon>Dimorphilus</taxon>
    </lineage>
</organism>
<dbReference type="OrthoDB" id="96314at2759"/>
<dbReference type="AlphaFoldDB" id="A0A7I8W9C7"/>
<keyword evidence="4" id="KW-0732">Signal</keyword>
<dbReference type="PROSITE" id="PS00149">
    <property type="entry name" value="SULFATASE_2"/>
    <property type="match status" value="1"/>
</dbReference>
<dbReference type="CDD" id="cd16030">
    <property type="entry name" value="iduronate-2-sulfatase"/>
    <property type="match status" value="1"/>
</dbReference>
<dbReference type="InterPro" id="IPR000917">
    <property type="entry name" value="Sulfatase_N"/>
</dbReference>
<evidence type="ECO:0000256" key="2">
    <source>
        <dbReference type="ARBA" id="ARBA00008779"/>
    </source>
</evidence>
<evidence type="ECO:0000259" key="7">
    <source>
        <dbReference type="Pfam" id="PF00884"/>
    </source>
</evidence>
<comment type="cofactor">
    <cofactor evidence="1">
        <name>Ca(2+)</name>
        <dbReference type="ChEBI" id="CHEBI:29108"/>
    </cofactor>
</comment>
<keyword evidence="9" id="KW-1185">Reference proteome</keyword>
<dbReference type="InterPro" id="IPR017850">
    <property type="entry name" value="Alkaline_phosphatase_core_sf"/>
</dbReference>
<reference evidence="8 9" key="1">
    <citation type="submission" date="2020-08" db="EMBL/GenBank/DDBJ databases">
        <authorList>
            <person name="Hejnol A."/>
        </authorList>
    </citation>
    <scope>NUCLEOTIDE SEQUENCE [LARGE SCALE GENOMIC DNA]</scope>
</reference>
<evidence type="ECO:0000256" key="3">
    <source>
        <dbReference type="ARBA" id="ARBA00022723"/>
    </source>
</evidence>
<comment type="caution">
    <text evidence="8">The sequence shown here is derived from an EMBL/GenBank/DDBJ whole genome shotgun (WGS) entry which is preliminary data.</text>
</comment>
<feature type="domain" description="Sulfatase N-terminal" evidence="7">
    <location>
        <begin position="2"/>
        <end position="367"/>
    </location>
</feature>
<dbReference type="PROSITE" id="PS00523">
    <property type="entry name" value="SULFATASE_1"/>
    <property type="match status" value="1"/>
</dbReference>
<dbReference type="GO" id="GO:0046872">
    <property type="term" value="F:metal ion binding"/>
    <property type="evidence" value="ECO:0007669"/>
    <property type="project" value="UniProtKB-KW"/>
</dbReference>
<dbReference type="GO" id="GO:0005737">
    <property type="term" value="C:cytoplasm"/>
    <property type="evidence" value="ECO:0007669"/>
    <property type="project" value="TreeGrafter"/>
</dbReference>
<dbReference type="GO" id="GO:0004423">
    <property type="term" value="F:iduronate-2-sulfatase activity"/>
    <property type="evidence" value="ECO:0007669"/>
    <property type="project" value="InterPro"/>
</dbReference>
<name>A0A7I8W9C7_9ANNE</name>
<keyword evidence="5" id="KW-0378">Hydrolase</keyword>
<evidence type="ECO:0000313" key="9">
    <source>
        <dbReference type="Proteomes" id="UP000549394"/>
    </source>
</evidence>
<dbReference type="InterPro" id="IPR035874">
    <property type="entry name" value="IDS"/>
</dbReference>
<keyword evidence="3" id="KW-0479">Metal-binding</keyword>
<dbReference type="PANTHER" id="PTHR45953:SF1">
    <property type="entry name" value="IDURONATE 2-SULFATASE"/>
    <property type="match status" value="1"/>
</dbReference>
<evidence type="ECO:0000313" key="8">
    <source>
        <dbReference type="EMBL" id="CAD5124726.1"/>
    </source>
</evidence>
<evidence type="ECO:0000256" key="6">
    <source>
        <dbReference type="ARBA" id="ARBA00022837"/>
    </source>
</evidence>
<protein>
    <submittedName>
        <fullName evidence="8">DgyrCDS12996</fullName>
    </submittedName>
</protein>
<dbReference type="SUPFAM" id="SSF53649">
    <property type="entry name" value="Alkaline phosphatase-like"/>
    <property type="match status" value="1"/>
</dbReference>
<gene>
    <name evidence="8" type="ORF">DGYR_LOCUS12219</name>
</gene>
<evidence type="ECO:0000256" key="5">
    <source>
        <dbReference type="ARBA" id="ARBA00022801"/>
    </source>
</evidence>
<dbReference type="Gene3D" id="3.40.720.10">
    <property type="entry name" value="Alkaline Phosphatase, subunit A"/>
    <property type="match status" value="1"/>
</dbReference>